<dbReference type="EMBL" id="FSQZ01000001">
    <property type="protein sequence ID" value="SIN68425.1"/>
    <property type="molecule type" value="Genomic_DNA"/>
</dbReference>
<evidence type="ECO:0000313" key="5">
    <source>
        <dbReference type="Proteomes" id="UP000185093"/>
    </source>
</evidence>
<dbReference type="PANTHER" id="PTHR34295:SF1">
    <property type="entry name" value="BIOTIN TRANSPORTER BIOY"/>
    <property type="match status" value="1"/>
</dbReference>
<dbReference type="Proteomes" id="UP000185093">
    <property type="component" value="Unassembled WGS sequence"/>
</dbReference>
<name>A0ABY1JDD7_9BACT</name>
<dbReference type="InterPro" id="IPR003784">
    <property type="entry name" value="BioY"/>
</dbReference>
<dbReference type="PIRSF" id="PIRSF016661">
    <property type="entry name" value="BioY"/>
    <property type="match status" value="1"/>
</dbReference>
<gene>
    <name evidence="4" type="ORF">SAMN05444368_1165</name>
</gene>
<feature type="transmembrane region" description="Helical" evidence="3">
    <location>
        <begin position="80"/>
        <end position="99"/>
    </location>
</feature>
<feature type="transmembrane region" description="Helical" evidence="3">
    <location>
        <begin position="152"/>
        <end position="171"/>
    </location>
</feature>
<evidence type="ECO:0000313" key="4">
    <source>
        <dbReference type="EMBL" id="SIN68425.1"/>
    </source>
</evidence>
<sequence length="190" mass="19635">MSDLKTRSLVSAALFVCLTAIGAWIRIPFPLVPMTLQVLFVLLSGMCLGPKLGAMSQAAYLLMGLMGLPVFAGASGPHILFSPTFGYLAGFILASYAAGKVSKERTSLLGLLGSSVVGLLAIYACGTIGLFLNLNFIVGKDISFIGAVKIGVLPFLLADGLKAAAATIVAYRVVPQLSRIKAGAEAKGKA</sequence>
<comment type="subcellular location">
    <subcellularLocation>
        <location evidence="2">Cell membrane</location>
        <topology evidence="2">Multi-pass membrane protein</topology>
    </subcellularLocation>
</comment>
<keyword evidence="2" id="KW-1003">Cell membrane</keyword>
<comment type="caution">
    <text evidence="4">The sequence shown here is derived from an EMBL/GenBank/DDBJ whole genome shotgun (WGS) entry which is preliminary data.</text>
</comment>
<dbReference type="Pfam" id="PF02632">
    <property type="entry name" value="BioY"/>
    <property type="match status" value="1"/>
</dbReference>
<dbReference type="RefSeq" id="WP_014807861.1">
    <property type="nucleotide sequence ID" value="NZ_DAONBL010000009.1"/>
</dbReference>
<organism evidence="4 5">
    <name type="scientific">Acetomicrobium flavidum</name>
    <dbReference type="NCBI Taxonomy" id="49896"/>
    <lineage>
        <taxon>Bacteria</taxon>
        <taxon>Thermotogati</taxon>
        <taxon>Synergistota</taxon>
        <taxon>Synergistia</taxon>
        <taxon>Synergistales</taxon>
        <taxon>Acetomicrobiaceae</taxon>
        <taxon>Acetomicrobium</taxon>
    </lineage>
</organism>
<reference evidence="4 5" key="1">
    <citation type="submission" date="2016-11" db="EMBL/GenBank/DDBJ databases">
        <authorList>
            <person name="Varghese N."/>
            <person name="Submissions S."/>
        </authorList>
    </citation>
    <scope>NUCLEOTIDE SEQUENCE [LARGE SCALE GENOMIC DNA]</scope>
    <source>
        <strain evidence="4 5">DSM 20664</strain>
    </source>
</reference>
<evidence type="ECO:0000256" key="2">
    <source>
        <dbReference type="PIRNR" id="PIRNR016661"/>
    </source>
</evidence>
<proteinExistence type="inferred from homology"/>
<keyword evidence="2 3" id="KW-0472">Membrane</keyword>
<feature type="transmembrane region" description="Helical" evidence="3">
    <location>
        <begin position="111"/>
        <end position="132"/>
    </location>
</feature>
<keyword evidence="3" id="KW-1133">Transmembrane helix</keyword>
<dbReference type="PANTHER" id="PTHR34295">
    <property type="entry name" value="BIOTIN TRANSPORTER BIOY"/>
    <property type="match status" value="1"/>
</dbReference>
<evidence type="ECO:0000256" key="1">
    <source>
        <dbReference type="ARBA" id="ARBA00010692"/>
    </source>
</evidence>
<evidence type="ECO:0000256" key="3">
    <source>
        <dbReference type="SAM" id="Phobius"/>
    </source>
</evidence>
<dbReference type="Gene3D" id="1.10.1760.20">
    <property type="match status" value="1"/>
</dbReference>
<comment type="similarity">
    <text evidence="1 2">Belongs to the BioY family.</text>
</comment>
<accession>A0ABY1JDD7</accession>
<keyword evidence="2" id="KW-0813">Transport</keyword>
<protein>
    <recommendedName>
        <fullName evidence="2">Biotin transporter</fullName>
    </recommendedName>
</protein>
<keyword evidence="5" id="KW-1185">Reference proteome</keyword>
<keyword evidence="3" id="KW-0812">Transmembrane</keyword>